<keyword evidence="2" id="KW-0175">Coiled coil</keyword>
<evidence type="ECO:0000259" key="3">
    <source>
        <dbReference type="Pfam" id="PF13518"/>
    </source>
</evidence>
<dbReference type="RefSeq" id="WP_331703153.1">
    <property type="nucleotide sequence ID" value="NZ_JAZHFS010000077.1"/>
</dbReference>
<keyword evidence="5" id="KW-1185">Reference proteome</keyword>
<dbReference type="InterPro" id="IPR055247">
    <property type="entry name" value="InsJ-like_HTH"/>
</dbReference>
<evidence type="ECO:0000256" key="1">
    <source>
        <dbReference type="ARBA" id="ARBA00038232"/>
    </source>
</evidence>
<dbReference type="Pfam" id="PF01527">
    <property type="entry name" value="HTH_Tnp_1"/>
    <property type="match status" value="1"/>
</dbReference>
<organism evidence="4 5">
    <name type="scientific">Clostridium frigoriphilum</name>
    <dbReference type="NCBI Taxonomy" id="443253"/>
    <lineage>
        <taxon>Bacteria</taxon>
        <taxon>Bacillati</taxon>
        <taxon>Bacillota</taxon>
        <taxon>Clostridia</taxon>
        <taxon>Eubacteriales</taxon>
        <taxon>Clostridiaceae</taxon>
        <taxon>Clostridium</taxon>
    </lineage>
</organism>
<dbReference type="InterPro" id="IPR036388">
    <property type="entry name" value="WH-like_DNA-bd_sf"/>
</dbReference>
<gene>
    <name evidence="4" type="ORF">SJI18_24595</name>
</gene>
<sequence length="229" mass="26721">FFMGRKSIISDQQKIKAVTSYLNGKASMLNLCKKLQVHKSSFQKWVIRYKSEGEAGLKHSSKNTAYTAEAKINIVNEYLDGHGSLNDLCIKYHISSNTVLCNWIKKYNGHENIKSSGVGGNCIMTNGRKTSYYERIEIIKYCIENNNNYNITAEKYQVSYPQIYTWMKKYNQFGIEGLVDRRGKPKAEELMTEDEKLKAQYKLLEAKNRRLQMENALLKKIQEIERRRY</sequence>
<dbReference type="EMBL" id="JAZHFS010000077">
    <property type="protein sequence ID" value="MEF2115451.1"/>
    <property type="molecule type" value="Genomic_DNA"/>
</dbReference>
<comment type="similarity">
    <text evidence="1">Belongs to the IS150/IS1296 orfA family.</text>
</comment>
<evidence type="ECO:0000256" key="2">
    <source>
        <dbReference type="SAM" id="Coils"/>
    </source>
</evidence>
<feature type="non-terminal residue" evidence="4">
    <location>
        <position position="1"/>
    </location>
</feature>
<evidence type="ECO:0000313" key="4">
    <source>
        <dbReference type="EMBL" id="MEF2115451.1"/>
    </source>
</evidence>
<name>A0ABU7UVJ8_9CLOT</name>
<dbReference type="SUPFAM" id="SSF48295">
    <property type="entry name" value="TrpR-like"/>
    <property type="match status" value="3"/>
</dbReference>
<dbReference type="InterPro" id="IPR010921">
    <property type="entry name" value="Trp_repressor/repl_initiator"/>
</dbReference>
<dbReference type="Gene3D" id="1.10.10.10">
    <property type="entry name" value="Winged helix-like DNA-binding domain superfamily/Winged helix DNA-binding domain"/>
    <property type="match status" value="3"/>
</dbReference>
<feature type="domain" description="Insertion element IS150 protein InsJ-like helix-turn-helix" evidence="3">
    <location>
        <begin position="134"/>
        <end position="186"/>
    </location>
</feature>
<feature type="coiled-coil region" evidence="2">
    <location>
        <begin position="187"/>
        <end position="221"/>
    </location>
</feature>
<dbReference type="Proteomes" id="UP001498469">
    <property type="component" value="Unassembled WGS sequence"/>
</dbReference>
<comment type="caution">
    <text evidence="4">The sequence shown here is derived from an EMBL/GenBank/DDBJ whole genome shotgun (WGS) entry which is preliminary data.</text>
</comment>
<accession>A0ABU7UVJ8</accession>
<dbReference type="PANTHER" id="PTHR33795:SF1">
    <property type="entry name" value="INSERTION ELEMENT IS150 PROTEIN INSJ"/>
    <property type="match status" value="1"/>
</dbReference>
<dbReference type="PANTHER" id="PTHR33795">
    <property type="entry name" value="INSERTION ELEMENT IS150 PROTEIN INSJ"/>
    <property type="match status" value="1"/>
</dbReference>
<dbReference type="InterPro" id="IPR052057">
    <property type="entry name" value="IS150/IS1296_orfA-like"/>
</dbReference>
<protein>
    <submittedName>
        <fullName evidence="4">Helix-turn-helix domain-containing protein</fullName>
    </submittedName>
</protein>
<dbReference type="Pfam" id="PF13518">
    <property type="entry name" value="HTH_28"/>
    <property type="match status" value="1"/>
</dbReference>
<reference evidence="4 5" key="1">
    <citation type="submission" date="2023-11" db="EMBL/GenBank/DDBJ databases">
        <title>Draft genome sequence of a psychrophilic Clostridium strain from permafrost water brine.</title>
        <authorList>
            <person name="Shcherbakova V.A."/>
            <person name="Trubitsyn V.E."/>
            <person name="Zakharyuk A.G."/>
        </authorList>
    </citation>
    <scope>NUCLEOTIDE SEQUENCE [LARGE SCALE GENOMIC DNA]</scope>
    <source>
        <strain evidence="4 5">14F</strain>
    </source>
</reference>
<dbReference type="InterPro" id="IPR002514">
    <property type="entry name" value="Transposase_8"/>
</dbReference>
<proteinExistence type="inferred from homology"/>
<evidence type="ECO:0000313" key="5">
    <source>
        <dbReference type="Proteomes" id="UP001498469"/>
    </source>
</evidence>